<dbReference type="InterPro" id="IPR039425">
    <property type="entry name" value="RNA_pol_sigma-70-like"/>
</dbReference>
<dbReference type="Pfam" id="PF04542">
    <property type="entry name" value="Sigma70_r2"/>
    <property type="match status" value="1"/>
</dbReference>
<evidence type="ECO:0000259" key="5">
    <source>
        <dbReference type="Pfam" id="PF04542"/>
    </source>
</evidence>
<reference evidence="8" key="1">
    <citation type="journal article" date="2019" name="Int. J. Syst. Evol. Microbiol.">
        <title>The Global Catalogue of Microorganisms (GCM) 10K type strain sequencing project: providing services to taxonomists for standard genome sequencing and annotation.</title>
        <authorList>
            <consortium name="The Broad Institute Genomics Platform"/>
            <consortium name="The Broad Institute Genome Sequencing Center for Infectious Disease"/>
            <person name="Wu L."/>
            <person name="Ma J."/>
        </authorList>
    </citation>
    <scope>NUCLEOTIDE SEQUENCE [LARGE SCALE GENOMIC DNA]</scope>
    <source>
        <strain evidence="8">CCUG 60523</strain>
    </source>
</reference>
<feature type="domain" description="RNA polymerase sigma factor 70 region 4 type 2" evidence="6">
    <location>
        <begin position="122"/>
        <end position="174"/>
    </location>
</feature>
<evidence type="ECO:0000256" key="4">
    <source>
        <dbReference type="ARBA" id="ARBA00023163"/>
    </source>
</evidence>
<dbReference type="InterPro" id="IPR013249">
    <property type="entry name" value="RNA_pol_sigma70_r4_t2"/>
</dbReference>
<accession>A0ABV8AN90</accession>
<evidence type="ECO:0000256" key="3">
    <source>
        <dbReference type="ARBA" id="ARBA00023082"/>
    </source>
</evidence>
<name>A0ABV8AN90_9BACT</name>
<dbReference type="InterPro" id="IPR007627">
    <property type="entry name" value="RNA_pol_sigma70_r2"/>
</dbReference>
<dbReference type="InterPro" id="IPR013324">
    <property type="entry name" value="RNA_pol_sigma_r3/r4-like"/>
</dbReference>
<feature type="domain" description="RNA polymerase sigma-70 region 2" evidence="5">
    <location>
        <begin position="24"/>
        <end position="90"/>
    </location>
</feature>
<dbReference type="Gene3D" id="1.10.1740.10">
    <property type="match status" value="1"/>
</dbReference>
<dbReference type="RefSeq" id="WP_377902655.1">
    <property type="nucleotide sequence ID" value="NZ_JBHRZS010000002.1"/>
</dbReference>
<organism evidence="7 8">
    <name type="scientific">Algoriphagus namhaensis</name>
    <dbReference type="NCBI Taxonomy" id="915353"/>
    <lineage>
        <taxon>Bacteria</taxon>
        <taxon>Pseudomonadati</taxon>
        <taxon>Bacteroidota</taxon>
        <taxon>Cytophagia</taxon>
        <taxon>Cytophagales</taxon>
        <taxon>Cyclobacteriaceae</taxon>
        <taxon>Algoriphagus</taxon>
    </lineage>
</organism>
<evidence type="ECO:0000256" key="2">
    <source>
        <dbReference type="ARBA" id="ARBA00023015"/>
    </source>
</evidence>
<evidence type="ECO:0000313" key="7">
    <source>
        <dbReference type="EMBL" id="MFC3878829.1"/>
    </source>
</evidence>
<protein>
    <submittedName>
        <fullName evidence="7">RNA polymerase sigma factor</fullName>
    </submittedName>
</protein>
<dbReference type="InterPro" id="IPR013325">
    <property type="entry name" value="RNA_pol_sigma_r2"/>
</dbReference>
<dbReference type="NCBIfam" id="TIGR02937">
    <property type="entry name" value="sigma70-ECF"/>
    <property type="match status" value="1"/>
</dbReference>
<evidence type="ECO:0000256" key="1">
    <source>
        <dbReference type="ARBA" id="ARBA00010641"/>
    </source>
</evidence>
<evidence type="ECO:0000259" key="6">
    <source>
        <dbReference type="Pfam" id="PF08281"/>
    </source>
</evidence>
<dbReference type="Gene3D" id="1.10.10.10">
    <property type="entry name" value="Winged helix-like DNA-binding domain superfamily/Winged helix DNA-binding domain"/>
    <property type="match status" value="1"/>
</dbReference>
<dbReference type="InterPro" id="IPR036388">
    <property type="entry name" value="WH-like_DNA-bd_sf"/>
</dbReference>
<keyword evidence="2" id="KW-0805">Transcription regulation</keyword>
<dbReference type="InterPro" id="IPR014284">
    <property type="entry name" value="RNA_pol_sigma-70_dom"/>
</dbReference>
<gene>
    <name evidence="7" type="ORF">ACFOSV_01505</name>
</gene>
<sequence length="190" mass="22039">MRTEEDSFYIEKTKNGDLQAFGALVLKYQTYALTLAVRILKNRQEAEEATQDAFVKAFQAIQDFEGNSKFTTWLYTIVYREAIGRIRKRKYFEEMDELEDSIAIISEDLNGFEILNRNERKEILRAGLDSLKPAESAILSLFYLDQLSIKEIEDITAQSNSQVKVLLHRGRKNLYSILQRQTNKEISPSL</sequence>
<keyword evidence="3" id="KW-0731">Sigma factor</keyword>
<evidence type="ECO:0000313" key="8">
    <source>
        <dbReference type="Proteomes" id="UP001595805"/>
    </source>
</evidence>
<keyword evidence="8" id="KW-1185">Reference proteome</keyword>
<proteinExistence type="inferred from homology"/>
<comment type="similarity">
    <text evidence="1">Belongs to the sigma-70 factor family. ECF subfamily.</text>
</comment>
<dbReference type="SUPFAM" id="SSF88946">
    <property type="entry name" value="Sigma2 domain of RNA polymerase sigma factors"/>
    <property type="match status" value="1"/>
</dbReference>
<dbReference type="Proteomes" id="UP001595805">
    <property type="component" value="Unassembled WGS sequence"/>
</dbReference>
<keyword evidence="4" id="KW-0804">Transcription</keyword>
<comment type="caution">
    <text evidence="7">The sequence shown here is derived from an EMBL/GenBank/DDBJ whole genome shotgun (WGS) entry which is preliminary data.</text>
</comment>
<dbReference type="PANTHER" id="PTHR43133">
    <property type="entry name" value="RNA POLYMERASE ECF-TYPE SIGMA FACTO"/>
    <property type="match status" value="1"/>
</dbReference>
<dbReference type="Pfam" id="PF08281">
    <property type="entry name" value="Sigma70_r4_2"/>
    <property type="match status" value="1"/>
</dbReference>
<dbReference type="PANTHER" id="PTHR43133:SF51">
    <property type="entry name" value="RNA POLYMERASE SIGMA FACTOR"/>
    <property type="match status" value="1"/>
</dbReference>
<dbReference type="SUPFAM" id="SSF88659">
    <property type="entry name" value="Sigma3 and sigma4 domains of RNA polymerase sigma factors"/>
    <property type="match status" value="1"/>
</dbReference>
<dbReference type="EMBL" id="JBHRZS010000002">
    <property type="protein sequence ID" value="MFC3878829.1"/>
    <property type="molecule type" value="Genomic_DNA"/>
</dbReference>